<proteinExistence type="predicted"/>
<evidence type="ECO:0000313" key="2">
    <source>
        <dbReference type="EMBL" id="CAD7279337.1"/>
    </source>
</evidence>
<dbReference type="EMBL" id="OA883631">
    <property type="protein sequence ID" value="CAD7279337.1"/>
    <property type="molecule type" value="Genomic_DNA"/>
</dbReference>
<dbReference type="OrthoDB" id="5586934at2759"/>
<gene>
    <name evidence="2" type="ORF">NMOB1V02_LOCUS7012</name>
</gene>
<dbReference type="PANTHER" id="PTHR33802">
    <property type="entry name" value="SI:CH211-161H7.5-RELATED"/>
    <property type="match status" value="1"/>
</dbReference>
<reference evidence="2" key="1">
    <citation type="submission" date="2020-11" db="EMBL/GenBank/DDBJ databases">
        <authorList>
            <person name="Tran Van P."/>
        </authorList>
    </citation>
    <scope>NUCLEOTIDE SEQUENCE</scope>
</reference>
<dbReference type="Proteomes" id="UP000678499">
    <property type="component" value="Unassembled WGS sequence"/>
</dbReference>
<name>A0A7R9BQB2_9CRUS</name>
<protein>
    <submittedName>
        <fullName evidence="2">Uncharacterized protein</fullName>
    </submittedName>
</protein>
<feature type="transmembrane region" description="Helical" evidence="1">
    <location>
        <begin position="104"/>
        <end position="122"/>
    </location>
</feature>
<keyword evidence="1" id="KW-0472">Membrane</keyword>
<sequence>MSANFLFNAAWLILWDRELIHAASGCLWAMTICSLAAASFNYLRVYKQGFDLNLYKPSELWLNRLLVQNGLEVYVTWTLIASFVNSVVAVQYPPQGYTAADPKMAALIALAVLAGLFVLWFPFEISVFDKYCRYAVTQYAVIPFAMGGIYARKDTINIPEIEYLVLAFGIAGLAMLLIKLFLLVYRSKHNPLFPPIRG</sequence>
<feature type="transmembrane region" description="Helical" evidence="1">
    <location>
        <begin position="20"/>
        <end position="43"/>
    </location>
</feature>
<dbReference type="PANTHER" id="PTHR33802:SF1">
    <property type="entry name" value="XK-RELATED PROTEIN"/>
    <property type="match status" value="1"/>
</dbReference>
<feature type="transmembrane region" description="Helical" evidence="1">
    <location>
        <begin position="134"/>
        <end position="151"/>
    </location>
</feature>
<keyword evidence="1" id="KW-1133">Transmembrane helix</keyword>
<keyword evidence="3" id="KW-1185">Reference proteome</keyword>
<dbReference type="EMBL" id="CAJPEX010001594">
    <property type="protein sequence ID" value="CAG0919489.1"/>
    <property type="molecule type" value="Genomic_DNA"/>
</dbReference>
<accession>A0A7R9BQB2</accession>
<organism evidence="2">
    <name type="scientific">Notodromas monacha</name>
    <dbReference type="NCBI Taxonomy" id="399045"/>
    <lineage>
        <taxon>Eukaryota</taxon>
        <taxon>Metazoa</taxon>
        <taxon>Ecdysozoa</taxon>
        <taxon>Arthropoda</taxon>
        <taxon>Crustacea</taxon>
        <taxon>Oligostraca</taxon>
        <taxon>Ostracoda</taxon>
        <taxon>Podocopa</taxon>
        <taxon>Podocopida</taxon>
        <taxon>Cypridocopina</taxon>
        <taxon>Cypridoidea</taxon>
        <taxon>Cyprididae</taxon>
        <taxon>Notodromas</taxon>
    </lineage>
</organism>
<feature type="transmembrane region" description="Helical" evidence="1">
    <location>
        <begin position="163"/>
        <end position="185"/>
    </location>
</feature>
<evidence type="ECO:0000256" key="1">
    <source>
        <dbReference type="SAM" id="Phobius"/>
    </source>
</evidence>
<dbReference type="AlphaFoldDB" id="A0A7R9BQB2"/>
<evidence type="ECO:0000313" key="3">
    <source>
        <dbReference type="Proteomes" id="UP000678499"/>
    </source>
</evidence>
<keyword evidence="1" id="KW-0812">Transmembrane</keyword>
<feature type="transmembrane region" description="Helical" evidence="1">
    <location>
        <begin position="73"/>
        <end position="92"/>
    </location>
</feature>